<dbReference type="InterPro" id="IPR007278">
    <property type="entry name" value="DUF397"/>
</dbReference>
<evidence type="ECO:0000259" key="2">
    <source>
        <dbReference type="Pfam" id="PF04149"/>
    </source>
</evidence>
<dbReference type="RefSeq" id="WP_371238691.1">
    <property type="nucleotide sequence ID" value="NZ_JAHWZY010000014.1"/>
</dbReference>
<feature type="region of interest" description="Disordered" evidence="1">
    <location>
        <begin position="1"/>
        <end position="22"/>
    </location>
</feature>
<name>A0ABV4IZP2_9ACTN</name>
<comment type="caution">
    <text evidence="3">The sequence shown here is derived from an EMBL/GenBank/DDBJ whole genome shotgun (WGS) entry which is preliminary data.</text>
</comment>
<evidence type="ECO:0000256" key="1">
    <source>
        <dbReference type="SAM" id="MobiDB-lite"/>
    </source>
</evidence>
<evidence type="ECO:0000313" key="3">
    <source>
        <dbReference type="EMBL" id="MEZ3180142.1"/>
    </source>
</evidence>
<protein>
    <submittedName>
        <fullName evidence="3">DUF397 domain-containing protein</fullName>
    </submittedName>
</protein>
<sequence length="68" mass="7227">MPYLEFRRSSHSGGDAHGERVGVARDIPGTVAVRNSKDAAGAVLRLAPSAWAAFHAGAVVERRATWGR</sequence>
<dbReference type="Proteomes" id="UP001567537">
    <property type="component" value="Unassembled WGS sequence"/>
</dbReference>
<accession>A0ABV4IZP2</accession>
<evidence type="ECO:0000313" key="4">
    <source>
        <dbReference type="Proteomes" id="UP001567537"/>
    </source>
</evidence>
<dbReference type="EMBL" id="JAHWZY010000014">
    <property type="protein sequence ID" value="MEZ3180142.1"/>
    <property type="molecule type" value="Genomic_DNA"/>
</dbReference>
<keyword evidence="4" id="KW-1185">Reference proteome</keyword>
<feature type="domain" description="DUF397" evidence="2">
    <location>
        <begin position="5"/>
        <end position="58"/>
    </location>
</feature>
<dbReference type="Pfam" id="PF04149">
    <property type="entry name" value="DUF397"/>
    <property type="match status" value="1"/>
</dbReference>
<proteinExistence type="predicted"/>
<reference evidence="3 4" key="1">
    <citation type="journal article" date="2021" name="Res Sq">
        <title>Streptomyces Pimoensis sp. nov., Isolated From the Taklimakan Desert in Xinjiang, China.</title>
        <authorList>
            <person name="Zhang P."/>
            <person name="Luo X."/>
            <person name="Luo X."/>
            <person name="Liu Z."/>
            <person name="Xia Z."/>
            <person name="Wan C."/>
            <person name="zhang L."/>
        </authorList>
    </citation>
    <scope>NUCLEOTIDE SEQUENCE [LARGE SCALE GENOMIC DNA]</scope>
    <source>
        <strain evidence="3 4">TRM75549</strain>
    </source>
</reference>
<organism evidence="3 4">
    <name type="scientific">Streptomyces pimonensis</name>
    <dbReference type="NCBI Taxonomy" id="2860288"/>
    <lineage>
        <taxon>Bacteria</taxon>
        <taxon>Bacillati</taxon>
        <taxon>Actinomycetota</taxon>
        <taxon>Actinomycetes</taxon>
        <taxon>Kitasatosporales</taxon>
        <taxon>Streptomycetaceae</taxon>
        <taxon>Streptomyces</taxon>
    </lineage>
</organism>
<gene>
    <name evidence="3" type="ORF">KYY02_16055</name>
</gene>